<proteinExistence type="predicted"/>
<feature type="region of interest" description="Disordered" evidence="2">
    <location>
        <begin position="274"/>
        <end position="294"/>
    </location>
</feature>
<gene>
    <name evidence="4" type="ORF">OF850_23280</name>
</gene>
<protein>
    <recommendedName>
        <fullName evidence="6">TolA-binding protein</fullName>
    </recommendedName>
</protein>
<evidence type="ECO:0008006" key="6">
    <source>
        <dbReference type="Google" id="ProtNLM"/>
    </source>
</evidence>
<organism evidence="4 5">
    <name type="scientific">Sabulicella glaciei</name>
    <dbReference type="NCBI Taxonomy" id="2984948"/>
    <lineage>
        <taxon>Bacteria</taxon>
        <taxon>Pseudomonadati</taxon>
        <taxon>Pseudomonadota</taxon>
        <taxon>Alphaproteobacteria</taxon>
        <taxon>Acetobacterales</taxon>
        <taxon>Acetobacteraceae</taxon>
        <taxon>Sabulicella</taxon>
    </lineage>
</organism>
<dbReference type="SUPFAM" id="SSF48452">
    <property type="entry name" value="TPR-like"/>
    <property type="match status" value="1"/>
</dbReference>
<name>A0ABT3P283_9PROT</name>
<evidence type="ECO:0000313" key="5">
    <source>
        <dbReference type="Proteomes" id="UP001526430"/>
    </source>
</evidence>
<accession>A0ABT3P283</accession>
<reference evidence="4 5" key="1">
    <citation type="submission" date="2022-10" db="EMBL/GenBank/DDBJ databases">
        <title>Roseococcus glaciei nov., sp. nov., isolated from glacier.</title>
        <authorList>
            <person name="Liu Q."/>
            <person name="Xin Y.-H."/>
        </authorList>
    </citation>
    <scope>NUCLEOTIDE SEQUENCE [LARGE SCALE GENOMIC DNA]</scope>
    <source>
        <strain evidence="4 5">MDT2-1-1</strain>
    </source>
</reference>
<feature type="compositionally biased region" description="Low complexity" evidence="2">
    <location>
        <begin position="157"/>
        <end position="172"/>
    </location>
</feature>
<dbReference type="InterPro" id="IPR011990">
    <property type="entry name" value="TPR-like_helical_dom_sf"/>
</dbReference>
<dbReference type="Proteomes" id="UP001526430">
    <property type="component" value="Unassembled WGS sequence"/>
</dbReference>
<keyword evidence="1" id="KW-0175">Coiled coil</keyword>
<comment type="caution">
    <text evidence="4">The sequence shown here is derived from an EMBL/GenBank/DDBJ whole genome shotgun (WGS) entry which is preliminary data.</text>
</comment>
<keyword evidence="3" id="KW-0732">Signal</keyword>
<keyword evidence="5" id="KW-1185">Reference proteome</keyword>
<feature type="compositionally biased region" description="Low complexity" evidence="2">
    <location>
        <begin position="282"/>
        <end position="294"/>
    </location>
</feature>
<evidence type="ECO:0000256" key="3">
    <source>
        <dbReference type="SAM" id="SignalP"/>
    </source>
</evidence>
<evidence type="ECO:0000256" key="2">
    <source>
        <dbReference type="SAM" id="MobiDB-lite"/>
    </source>
</evidence>
<dbReference type="Gene3D" id="1.20.5.1700">
    <property type="match status" value="1"/>
</dbReference>
<evidence type="ECO:0000313" key="4">
    <source>
        <dbReference type="EMBL" id="MCW8088505.1"/>
    </source>
</evidence>
<feature type="chain" id="PRO_5047136810" description="TolA-binding protein" evidence="3">
    <location>
        <begin position="30"/>
        <end position="294"/>
    </location>
</feature>
<sequence length="294" mass="30683">MFRADTASSRKGGAARLLAAALLAGGIWAAPAAAQMDSREAIALQNQILQLRQEMEFLRRGGAPVAPPMAVPRGGPVGGGELVNQLLERVSILEEELRRSRGRVEVLENQNGRLRADVEKLQGDLDFRLSRIEGGGGGSAASSAPARPSAPAPAAPAAPAAASAPAPRTPEAAIREGQAALGRRDFAAAEQAAREVLASRSGAQTLNAQLLLGEALAGRRDFGNAAIAFNEAYTRSRTGPRAPEALLGLANAFTGLGSRREACDTLDDLSSQFPRLSGPLSQRAAQTRQRAQCR</sequence>
<dbReference type="EMBL" id="JAPFQI010000044">
    <property type="protein sequence ID" value="MCW8088505.1"/>
    <property type="molecule type" value="Genomic_DNA"/>
</dbReference>
<evidence type="ECO:0000256" key="1">
    <source>
        <dbReference type="SAM" id="Coils"/>
    </source>
</evidence>
<dbReference type="Gene3D" id="1.25.40.10">
    <property type="entry name" value="Tetratricopeptide repeat domain"/>
    <property type="match status" value="1"/>
</dbReference>
<feature type="region of interest" description="Disordered" evidence="2">
    <location>
        <begin position="136"/>
        <end position="172"/>
    </location>
</feature>
<feature type="coiled-coil region" evidence="1">
    <location>
        <begin position="41"/>
        <end position="124"/>
    </location>
</feature>
<feature type="signal peptide" evidence="3">
    <location>
        <begin position="1"/>
        <end position="29"/>
    </location>
</feature>